<comment type="caution">
    <text evidence="2">The sequence shown here is derived from an EMBL/GenBank/DDBJ whole genome shotgun (WGS) entry which is preliminary data.</text>
</comment>
<keyword evidence="3" id="KW-1185">Reference proteome</keyword>
<dbReference type="EMBL" id="JADPIE010000004">
    <property type="protein sequence ID" value="MBF8436978.1"/>
    <property type="molecule type" value="Genomic_DNA"/>
</dbReference>
<evidence type="ECO:0000313" key="2">
    <source>
        <dbReference type="EMBL" id="MBF8436978.1"/>
    </source>
</evidence>
<dbReference type="AlphaFoldDB" id="A0A931F8X9"/>
<keyword evidence="1" id="KW-0812">Transmembrane</keyword>
<feature type="transmembrane region" description="Helical" evidence="1">
    <location>
        <begin position="12"/>
        <end position="34"/>
    </location>
</feature>
<dbReference type="PROSITE" id="PS51257">
    <property type="entry name" value="PROKAR_LIPOPROTEIN"/>
    <property type="match status" value="1"/>
</dbReference>
<name>A0A931F8X9_9FIRM</name>
<keyword evidence="1" id="KW-1133">Transmembrane helix</keyword>
<organism evidence="2 3">
    <name type="scientific">Halonatronomonas betaini</name>
    <dbReference type="NCBI Taxonomy" id="2778430"/>
    <lineage>
        <taxon>Bacteria</taxon>
        <taxon>Bacillati</taxon>
        <taxon>Bacillota</taxon>
        <taxon>Clostridia</taxon>
        <taxon>Halanaerobiales</taxon>
        <taxon>Halarsenatibacteraceae</taxon>
        <taxon>Halonatronomonas</taxon>
    </lineage>
</organism>
<protein>
    <submittedName>
        <fullName evidence="2">Uncharacterized protein</fullName>
    </submittedName>
</protein>
<dbReference type="RefSeq" id="WP_270453906.1">
    <property type="nucleotide sequence ID" value="NZ_JADPIE010000004.1"/>
</dbReference>
<keyword evidence="1" id="KW-0472">Membrane</keyword>
<gene>
    <name evidence="2" type="ORF">I0Q91_07815</name>
</gene>
<evidence type="ECO:0000313" key="3">
    <source>
        <dbReference type="Proteomes" id="UP000621436"/>
    </source>
</evidence>
<evidence type="ECO:0000256" key="1">
    <source>
        <dbReference type="SAM" id="Phobius"/>
    </source>
</evidence>
<sequence length="160" mass="18073">MRELIRQHSKKLVLIVGMLAFVFIIAGCSANISLSIDPNPIRFDVDNLEQEVTVTLRTSGIGSVELDYIDVLILDNQDEEVYSDRIEINESSFVVPGVEVQEGFEIDICEDFIDGTGHDDIDDELCRELYEEQLQGREYKLRIMVQGSISPTAEADIIFD</sequence>
<dbReference type="Proteomes" id="UP000621436">
    <property type="component" value="Unassembled WGS sequence"/>
</dbReference>
<accession>A0A931F8X9</accession>
<proteinExistence type="predicted"/>
<reference evidence="2" key="1">
    <citation type="submission" date="2020-11" db="EMBL/GenBank/DDBJ databases">
        <title>Halonatronomonas betainensis gen. nov., sp. nov. a novel haloalkaliphilic representative of the family Halanaerobiacae capable of betaine degradation.</title>
        <authorList>
            <person name="Boltyanskaya Y."/>
            <person name="Kevbrin V."/>
            <person name="Detkova E."/>
            <person name="Grouzdev D.S."/>
            <person name="Koziaeva V."/>
            <person name="Zhilina T."/>
        </authorList>
    </citation>
    <scope>NUCLEOTIDE SEQUENCE</scope>
    <source>
        <strain evidence="2">Z-7014</strain>
    </source>
</reference>